<evidence type="ECO:0000313" key="4">
    <source>
        <dbReference type="Proteomes" id="UP000247978"/>
    </source>
</evidence>
<evidence type="ECO:0000313" key="3">
    <source>
        <dbReference type="EMBL" id="PXW85267.1"/>
    </source>
</evidence>
<dbReference type="InterPro" id="IPR023346">
    <property type="entry name" value="Lysozyme-like_dom_sf"/>
</dbReference>
<dbReference type="Pfam" id="PF01464">
    <property type="entry name" value="SLT"/>
    <property type="match status" value="1"/>
</dbReference>
<organism evidence="3 4">
    <name type="scientific">Pseudogracilibacillus auburnensis</name>
    <dbReference type="NCBI Taxonomy" id="1494959"/>
    <lineage>
        <taxon>Bacteria</taxon>
        <taxon>Bacillati</taxon>
        <taxon>Bacillota</taxon>
        <taxon>Bacilli</taxon>
        <taxon>Bacillales</taxon>
        <taxon>Bacillaceae</taxon>
        <taxon>Pseudogracilibacillus</taxon>
    </lineage>
</organism>
<comment type="caution">
    <text evidence="3">The sequence shown here is derived from an EMBL/GenBank/DDBJ whole genome shotgun (WGS) entry which is preliminary data.</text>
</comment>
<dbReference type="RefSeq" id="WP_244916543.1">
    <property type="nucleotide sequence ID" value="NZ_JBHUHB010000001.1"/>
</dbReference>
<dbReference type="PANTHER" id="PTHR37423:SF2">
    <property type="entry name" value="MEMBRANE-BOUND LYTIC MUREIN TRANSGLYCOSYLASE C"/>
    <property type="match status" value="1"/>
</dbReference>
<dbReference type="PROSITE" id="PS00922">
    <property type="entry name" value="TRANSGLYCOSYLASE"/>
    <property type="match status" value="1"/>
</dbReference>
<dbReference type="GO" id="GO:0016020">
    <property type="term" value="C:membrane"/>
    <property type="evidence" value="ECO:0007669"/>
    <property type="project" value="InterPro"/>
</dbReference>
<comment type="similarity">
    <text evidence="1">Belongs to the transglycosylase Slt family.</text>
</comment>
<dbReference type="CDD" id="cd00254">
    <property type="entry name" value="LT-like"/>
    <property type="match status" value="1"/>
</dbReference>
<dbReference type="AlphaFoldDB" id="A0A2V3VTQ6"/>
<dbReference type="Proteomes" id="UP000247978">
    <property type="component" value="Unassembled WGS sequence"/>
</dbReference>
<dbReference type="GO" id="GO:0000270">
    <property type="term" value="P:peptidoglycan metabolic process"/>
    <property type="evidence" value="ECO:0007669"/>
    <property type="project" value="InterPro"/>
</dbReference>
<evidence type="ECO:0000259" key="2">
    <source>
        <dbReference type="Pfam" id="PF01464"/>
    </source>
</evidence>
<feature type="domain" description="Transglycosylase SLT" evidence="2">
    <location>
        <begin position="135"/>
        <end position="243"/>
    </location>
</feature>
<dbReference type="InterPro" id="IPR008258">
    <property type="entry name" value="Transglycosylase_SLT_dom_1"/>
</dbReference>
<protein>
    <submittedName>
        <fullName evidence="3">Transglycosylase-like protein with SLT domain</fullName>
    </submittedName>
</protein>
<dbReference type="InterPro" id="IPR000189">
    <property type="entry name" value="Transglyc_AS"/>
</dbReference>
<evidence type="ECO:0000256" key="1">
    <source>
        <dbReference type="ARBA" id="ARBA00007734"/>
    </source>
</evidence>
<dbReference type="PANTHER" id="PTHR37423">
    <property type="entry name" value="SOLUBLE LYTIC MUREIN TRANSGLYCOSYLASE-RELATED"/>
    <property type="match status" value="1"/>
</dbReference>
<sequence length="253" mass="28523">MNNMNYYLPNTIQSNIQPSQLMQTTQAPMQQTMDFNQLLLAKIEMAMQLNSQMDNSMNSMSSFFPNMFQLFNPDMSSMWNNQFSSYGTPMEQAFSAYNSTPYPMQNPVHPAVNPYQAVEGAGLKKQPPTNEYNHLISQAAQKYNVDENLIHAIIKMESNYNPNTKSHAGAVGLMQLMPVTAREVGVTDRWDNAQNIDGGTHYFSKMLARHNGNVELALASYNAGPGNVKKYGGIPPFKETQNYVRKVMDYYVG</sequence>
<name>A0A2V3VTQ6_9BACI</name>
<dbReference type="SUPFAM" id="SSF53955">
    <property type="entry name" value="Lysozyme-like"/>
    <property type="match status" value="1"/>
</dbReference>
<dbReference type="GO" id="GO:0008933">
    <property type="term" value="F:peptidoglycan lytic transglycosylase activity"/>
    <property type="evidence" value="ECO:0007669"/>
    <property type="project" value="InterPro"/>
</dbReference>
<dbReference type="Gene3D" id="1.10.530.10">
    <property type="match status" value="1"/>
</dbReference>
<accession>A0A2V3VTQ6</accession>
<reference evidence="3 4" key="1">
    <citation type="submission" date="2018-05" db="EMBL/GenBank/DDBJ databases">
        <title>Genomic Encyclopedia of Type Strains, Phase IV (KMG-IV): sequencing the most valuable type-strain genomes for metagenomic binning, comparative biology and taxonomic classification.</title>
        <authorList>
            <person name="Goeker M."/>
        </authorList>
    </citation>
    <scope>NUCLEOTIDE SEQUENCE [LARGE SCALE GENOMIC DNA]</scope>
    <source>
        <strain evidence="3 4">DSM 28556</strain>
    </source>
</reference>
<keyword evidence="4" id="KW-1185">Reference proteome</keyword>
<dbReference type="EMBL" id="QJJQ01000011">
    <property type="protein sequence ID" value="PXW85267.1"/>
    <property type="molecule type" value="Genomic_DNA"/>
</dbReference>
<gene>
    <name evidence="3" type="ORF">DFR56_11134</name>
</gene>
<proteinExistence type="inferred from homology"/>